<dbReference type="InterPro" id="IPR033932">
    <property type="entry name" value="YtcJ-like"/>
</dbReference>
<keyword evidence="1" id="KW-0732">Signal</keyword>
<feature type="chain" id="PRO_5003488109" description="Amidohydrolase 3 domain-containing protein" evidence="1">
    <location>
        <begin position="26"/>
        <end position="567"/>
    </location>
</feature>
<dbReference type="GO" id="GO:0016810">
    <property type="term" value="F:hydrolase activity, acting on carbon-nitrogen (but not peptide) bonds"/>
    <property type="evidence" value="ECO:0007669"/>
    <property type="project" value="InterPro"/>
</dbReference>
<reference evidence="3 4" key="1">
    <citation type="journal article" date="2012" name="J. Bacteriol.">
        <title>Genome sequence of benzo(a)pyrene-degrading bacterium Novosphingobium pentaromativorans US6-1.</title>
        <authorList>
            <person name="Luo Y.R."/>
            <person name="Kang S.G."/>
            <person name="Kim S.J."/>
            <person name="Kim M.R."/>
            <person name="Li N."/>
            <person name="Lee J.H."/>
            <person name="Kwon K.K."/>
        </authorList>
    </citation>
    <scope>NUCLEOTIDE SEQUENCE [LARGE SCALE GENOMIC DNA]</scope>
    <source>
        <strain evidence="3 4">US6-1</strain>
    </source>
</reference>
<dbReference type="SUPFAM" id="SSF51556">
    <property type="entry name" value="Metallo-dependent hydrolases"/>
    <property type="match status" value="1"/>
</dbReference>
<dbReference type="InterPro" id="IPR032466">
    <property type="entry name" value="Metal_Hydrolase"/>
</dbReference>
<evidence type="ECO:0000313" key="3">
    <source>
        <dbReference type="EMBL" id="EHJ59809.1"/>
    </source>
</evidence>
<dbReference type="Proteomes" id="UP000004030">
    <property type="component" value="Unassembled WGS sequence"/>
</dbReference>
<dbReference type="CDD" id="cd01300">
    <property type="entry name" value="YtcJ_like"/>
    <property type="match status" value="1"/>
</dbReference>
<comment type="caution">
    <text evidence="3">The sequence shown here is derived from an EMBL/GenBank/DDBJ whole genome shotgun (WGS) entry which is preliminary data.</text>
</comment>
<dbReference type="Gene3D" id="2.30.40.10">
    <property type="entry name" value="Urease, subunit C, domain 1"/>
    <property type="match status" value="1"/>
</dbReference>
<dbReference type="AlphaFoldDB" id="G6EGC0"/>
<dbReference type="EMBL" id="AGFM01000054">
    <property type="protein sequence ID" value="EHJ59809.1"/>
    <property type="molecule type" value="Genomic_DNA"/>
</dbReference>
<keyword evidence="4" id="KW-1185">Reference proteome</keyword>
<evidence type="ECO:0000256" key="1">
    <source>
        <dbReference type="SAM" id="SignalP"/>
    </source>
</evidence>
<proteinExistence type="predicted"/>
<dbReference type="PATRIC" id="fig|1088721.3.peg.3346"/>
<protein>
    <recommendedName>
        <fullName evidence="2">Amidohydrolase 3 domain-containing protein</fullName>
    </recommendedName>
</protein>
<accession>G6EGC0</accession>
<dbReference type="PANTHER" id="PTHR22642:SF2">
    <property type="entry name" value="PROTEIN LONG AFTER FAR-RED 3"/>
    <property type="match status" value="1"/>
</dbReference>
<dbReference type="Gene3D" id="3.20.20.140">
    <property type="entry name" value="Metal-dependent hydrolases"/>
    <property type="match status" value="1"/>
</dbReference>
<gene>
    <name evidence="3" type="ORF">NSU_3391</name>
</gene>
<dbReference type="eggNOG" id="COG1574">
    <property type="taxonomic scope" value="Bacteria"/>
</dbReference>
<dbReference type="PANTHER" id="PTHR22642">
    <property type="entry name" value="IMIDAZOLONEPROPIONASE"/>
    <property type="match status" value="1"/>
</dbReference>
<evidence type="ECO:0000313" key="4">
    <source>
        <dbReference type="Proteomes" id="UP000004030"/>
    </source>
</evidence>
<dbReference type="RefSeq" id="WP_007014299.1">
    <property type="nucleotide sequence ID" value="NZ_AGFM01000054.1"/>
</dbReference>
<sequence>MNGMKLKSPVAALSLVLLASTTALASPRQAADMVFVHGNVIPMTGPEAKAAAVAVKDGKILAIGSDTEIEKLKSKSTQVVDLAGRTMLPGFIDAHGHIAMVAQQADLAALAPPPVGGVTSIASLEDALRKYMATHPEGWIVGMGYDDAELAEKRHPTRHELDAVSTDRPILIMHISGHLAAANTKALEMAGLLHPDKDPPAGVIRREADGKIASGVIEEGALFQLYALIPQPTLERQLELLAKAQQVYASYGLTTAQDGATMQAGWNLLKVAAERKALFLDVHALPLLNQQWDGFDAIPFNAPYANHLRAAGVKIIADGSPQGRTAWLSHPYHLPLEGKSADYAGYPQLTDEALRTMLARADEHDWQAYIHVNGDAAIQQLIDAVRAVGVQTGKPMRRTIAIHSQTATLEELKEMKALDIEPTFFASHTYYWGDWHREVTLGPTRADHISPQRDAFDVGLRPSIHNDAPIVPPDMIRLIWSAVTRRTRSDDILGPEQRVTPYEALMEVTRNAAYELREEGAKGTLEPGKVADFVILDGDPLGIQPESLLTLKVVATIKDGRYIFGHP</sequence>
<dbReference type="Gene3D" id="3.10.310.70">
    <property type="match status" value="1"/>
</dbReference>
<evidence type="ECO:0000259" key="2">
    <source>
        <dbReference type="Pfam" id="PF07969"/>
    </source>
</evidence>
<organism evidence="3 4">
    <name type="scientific">Novosphingobium pentaromativorans US6-1</name>
    <dbReference type="NCBI Taxonomy" id="1088721"/>
    <lineage>
        <taxon>Bacteria</taxon>
        <taxon>Pseudomonadati</taxon>
        <taxon>Pseudomonadota</taxon>
        <taxon>Alphaproteobacteria</taxon>
        <taxon>Sphingomonadales</taxon>
        <taxon>Sphingomonadaceae</taxon>
        <taxon>Novosphingobium</taxon>
    </lineage>
</organism>
<name>G6EGC0_9SPHN</name>
<dbReference type="InterPro" id="IPR011059">
    <property type="entry name" value="Metal-dep_hydrolase_composite"/>
</dbReference>
<feature type="signal peptide" evidence="1">
    <location>
        <begin position="1"/>
        <end position="25"/>
    </location>
</feature>
<dbReference type="InterPro" id="IPR013108">
    <property type="entry name" value="Amidohydro_3"/>
</dbReference>
<dbReference type="SUPFAM" id="SSF51338">
    <property type="entry name" value="Composite domain of metallo-dependent hydrolases"/>
    <property type="match status" value="1"/>
</dbReference>
<dbReference type="Pfam" id="PF07969">
    <property type="entry name" value="Amidohydro_3"/>
    <property type="match status" value="1"/>
</dbReference>
<feature type="domain" description="Amidohydrolase 3" evidence="2">
    <location>
        <begin position="78"/>
        <end position="563"/>
    </location>
</feature>